<dbReference type="Proteomes" id="UP000294847">
    <property type="component" value="Chromosome 2"/>
</dbReference>
<proteinExistence type="predicted"/>
<evidence type="ECO:0000313" key="2">
    <source>
        <dbReference type="Proteomes" id="UP000294847"/>
    </source>
</evidence>
<name>A0A4P7MYN4_PYROR</name>
<gene>
    <name evidence="1" type="ORF">PoMZ_00040</name>
</gene>
<reference evidence="1 2" key="1">
    <citation type="journal article" date="2019" name="Mol. Biol. Evol.">
        <title>Blast fungal genomes show frequent chromosomal changes, gene gains and losses, and effector gene turnover.</title>
        <authorList>
            <person name="Gomez Luciano L.B."/>
            <person name="Jason Tsai I."/>
            <person name="Chuma I."/>
            <person name="Tosa Y."/>
            <person name="Chen Y.H."/>
            <person name="Li J.Y."/>
            <person name="Li M.Y."/>
            <person name="Jade Lu M.Y."/>
            <person name="Nakayashiki H."/>
            <person name="Li W.H."/>
        </authorList>
    </citation>
    <scope>NUCLEOTIDE SEQUENCE [LARGE SCALE GENOMIC DNA]</scope>
    <source>
        <strain evidence="1">MZ5-1-6</strain>
    </source>
</reference>
<organism evidence="1 2">
    <name type="scientific">Pyricularia oryzae</name>
    <name type="common">Rice blast fungus</name>
    <name type="synonym">Magnaporthe oryzae</name>
    <dbReference type="NCBI Taxonomy" id="318829"/>
    <lineage>
        <taxon>Eukaryota</taxon>
        <taxon>Fungi</taxon>
        <taxon>Dikarya</taxon>
        <taxon>Ascomycota</taxon>
        <taxon>Pezizomycotina</taxon>
        <taxon>Sordariomycetes</taxon>
        <taxon>Sordariomycetidae</taxon>
        <taxon>Magnaporthales</taxon>
        <taxon>Pyriculariaceae</taxon>
        <taxon>Pyricularia</taxon>
    </lineage>
</organism>
<dbReference type="AlphaFoldDB" id="A0A4P7MYN4"/>
<evidence type="ECO:0000313" key="1">
    <source>
        <dbReference type="EMBL" id="QBZ55148.1"/>
    </source>
</evidence>
<dbReference type="EMBL" id="CP034205">
    <property type="protein sequence ID" value="QBZ55148.1"/>
    <property type="molecule type" value="Genomic_DNA"/>
</dbReference>
<accession>A0A4P7MYN4</accession>
<sequence>MRSPSDSLFFRWLVCTKRRLSLTCHAVRIPPLESELHSNPKLLVKMRYEGADSMPCISSGTAGNRSLDEICIVLDGQHRPNYVGACDVSPWADLLNRIRARKPCQRLPACRSKVSDRGFLTSAVLRVVELDDVFVA</sequence>
<protein>
    <submittedName>
        <fullName evidence="1">Uncharacterized protein</fullName>
    </submittedName>
</protein>